<evidence type="ECO:0000313" key="1">
    <source>
        <dbReference type="EMBL" id="BAT18248.1"/>
    </source>
</evidence>
<sequence length="117" mass="13271">MEENRVLDLLLPMLRQRLRDRDRLEEWITGLARDCHPHALVDAARVWSPCPERDHPRVAGVNRVDEVGFHRFLGACSAAPLDEVDLNTSALGEALLYHLLAMPAVLELEEEGLRIVE</sequence>
<reference evidence="1 2" key="2">
    <citation type="journal article" date="2013" name="Plant Cell Physiol.">
        <title>Rice Annotation Project Database (RAP-DB): an integrative and interactive database for rice genomics.</title>
        <authorList>
            <person name="Sakai H."/>
            <person name="Lee S.S."/>
            <person name="Tanaka T."/>
            <person name="Numa H."/>
            <person name="Kim J."/>
            <person name="Kawahara Y."/>
            <person name="Wakimoto H."/>
            <person name="Yang C.C."/>
            <person name="Iwamoto M."/>
            <person name="Abe T."/>
            <person name="Yamada Y."/>
            <person name="Muto A."/>
            <person name="Inokuchi H."/>
            <person name="Ikemura T."/>
            <person name="Matsumoto T."/>
            <person name="Sasaki T."/>
            <person name="Itoh T."/>
        </authorList>
    </citation>
    <scope>NUCLEOTIDE SEQUENCE [LARGE SCALE GENOMIC DNA]</scope>
    <source>
        <strain evidence="2">cv. Nipponbare</strain>
    </source>
</reference>
<dbReference type="AlphaFoldDB" id="A0A0P0YCS1"/>
<dbReference type="PaxDb" id="39947-A0A0P0YCS1"/>
<dbReference type="EMBL" id="AP014968">
    <property type="protein sequence ID" value="BAT18248.1"/>
    <property type="molecule type" value="Genomic_DNA"/>
</dbReference>
<dbReference type="Proteomes" id="UP000059680">
    <property type="component" value="Chromosome 12"/>
</dbReference>
<organism evidence="1 2">
    <name type="scientific">Oryza sativa subsp. japonica</name>
    <name type="common">Rice</name>
    <dbReference type="NCBI Taxonomy" id="39947"/>
    <lineage>
        <taxon>Eukaryota</taxon>
        <taxon>Viridiplantae</taxon>
        <taxon>Streptophyta</taxon>
        <taxon>Embryophyta</taxon>
        <taxon>Tracheophyta</taxon>
        <taxon>Spermatophyta</taxon>
        <taxon>Magnoliopsida</taxon>
        <taxon>Liliopsida</taxon>
        <taxon>Poales</taxon>
        <taxon>Poaceae</taxon>
        <taxon>BOP clade</taxon>
        <taxon>Oryzoideae</taxon>
        <taxon>Oryzeae</taxon>
        <taxon>Oryzinae</taxon>
        <taxon>Oryza</taxon>
        <taxon>Oryza sativa</taxon>
    </lineage>
</organism>
<evidence type="ECO:0000313" key="2">
    <source>
        <dbReference type="Proteomes" id="UP000059680"/>
    </source>
</evidence>
<keyword evidence="2" id="KW-1185">Reference proteome</keyword>
<proteinExistence type="predicted"/>
<name>A0A0P0YCS1_ORYSJ</name>
<reference evidence="1 2" key="3">
    <citation type="journal article" date="2013" name="Rice">
        <title>Improvement of the Oryza sativa Nipponbare reference genome using next generation sequence and optical map data.</title>
        <authorList>
            <person name="Kawahara Y."/>
            <person name="de la Bastide M."/>
            <person name="Hamilton J.P."/>
            <person name="Kanamori H."/>
            <person name="McCombie W.R."/>
            <person name="Ouyang S."/>
            <person name="Schwartz D.C."/>
            <person name="Tanaka T."/>
            <person name="Wu J."/>
            <person name="Zhou S."/>
            <person name="Childs K.L."/>
            <person name="Davidson R.M."/>
            <person name="Lin H."/>
            <person name="Quesada-Ocampo L."/>
            <person name="Vaillancourt B."/>
            <person name="Sakai H."/>
            <person name="Lee S.S."/>
            <person name="Kim J."/>
            <person name="Numa H."/>
            <person name="Itoh T."/>
            <person name="Buell C.R."/>
            <person name="Matsumoto T."/>
        </authorList>
    </citation>
    <scope>NUCLEOTIDE SEQUENCE [LARGE SCALE GENOMIC DNA]</scope>
    <source>
        <strain evidence="2">cv. Nipponbare</strain>
    </source>
</reference>
<dbReference type="InParanoid" id="A0A0P0YCS1"/>
<protein>
    <submittedName>
        <fullName evidence="1">Os12g0635750 protein</fullName>
    </submittedName>
</protein>
<accession>A0A0P0YCS1</accession>
<reference evidence="2" key="1">
    <citation type="journal article" date="2005" name="Nature">
        <title>The map-based sequence of the rice genome.</title>
        <authorList>
            <consortium name="International rice genome sequencing project (IRGSP)"/>
            <person name="Matsumoto T."/>
            <person name="Wu J."/>
            <person name="Kanamori H."/>
            <person name="Katayose Y."/>
            <person name="Fujisawa M."/>
            <person name="Namiki N."/>
            <person name="Mizuno H."/>
            <person name="Yamamoto K."/>
            <person name="Antonio B.A."/>
            <person name="Baba T."/>
            <person name="Sakata K."/>
            <person name="Nagamura Y."/>
            <person name="Aoki H."/>
            <person name="Arikawa K."/>
            <person name="Arita K."/>
            <person name="Bito T."/>
            <person name="Chiden Y."/>
            <person name="Fujitsuka N."/>
            <person name="Fukunaka R."/>
            <person name="Hamada M."/>
            <person name="Harada C."/>
            <person name="Hayashi A."/>
            <person name="Hijishita S."/>
            <person name="Honda M."/>
            <person name="Hosokawa S."/>
            <person name="Ichikawa Y."/>
            <person name="Idonuma A."/>
            <person name="Iijima M."/>
            <person name="Ikeda M."/>
            <person name="Ikeno M."/>
            <person name="Ito K."/>
            <person name="Ito S."/>
            <person name="Ito T."/>
            <person name="Ito Y."/>
            <person name="Ito Y."/>
            <person name="Iwabuchi A."/>
            <person name="Kamiya K."/>
            <person name="Karasawa W."/>
            <person name="Kurita K."/>
            <person name="Katagiri S."/>
            <person name="Kikuta A."/>
            <person name="Kobayashi H."/>
            <person name="Kobayashi N."/>
            <person name="Machita K."/>
            <person name="Maehara T."/>
            <person name="Masukawa M."/>
            <person name="Mizubayashi T."/>
            <person name="Mukai Y."/>
            <person name="Nagasaki H."/>
            <person name="Nagata Y."/>
            <person name="Naito S."/>
            <person name="Nakashima M."/>
            <person name="Nakama Y."/>
            <person name="Nakamichi Y."/>
            <person name="Nakamura M."/>
            <person name="Meguro A."/>
            <person name="Negishi M."/>
            <person name="Ohta I."/>
            <person name="Ohta T."/>
            <person name="Okamoto M."/>
            <person name="Ono N."/>
            <person name="Saji S."/>
            <person name="Sakaguchi M."/>
            <person name="Sakai K."/>
            <person name="Shibata M."/>
            <person name="Shimokawa T."/>
            <person name="Song J."/>
            <person name="Takazaki Y."/>
            <person name="Terasawa K."/>
            <person name="Tsugane M."/>
            <person name="Tsuji K."/>
            <person name="Ueda S."/>
            <person name="Waki K."/>
            <person name="Yamagata H."/>
            <person name="Yamamoto M."/>
            <person name="Yamamoto S."/>
            <person name="Yamane H."/>
            <person name="Yoshiki S."/>
            <person name="Yoshihara R."/>
            <person name="Yukawa K."/>
            <person name="Zhong H."/>
            <person name="Yano M."/>
            <person name="Yuan Q."/>
            <person name="Ouyang S."/>
            <person name="Liu J."/>
            <person name="Jones K.M."/>
            <person name="Gansberger K."/>
            <person name="Moffat K."/>
            <person name="Hill J."/>
            <person name="Bera J."/>
            <person name="Fadrosh D."/>
            <person name="Jin S."/>
            <person name="Johri S."/>
            <person name="Kim M."/>
            <person name="Overton L."/>
            <person name="Reardon M."/>
            <person name="Tsitrin T."/>
            <person name="Vuong H."/>
            <person name="Weaver B."/>
            <person name="Ciecko A."/>
            <person name="Tallon L."/>
            <person name="Jackson J."/>
            <person name="Pai G."/>
            <person name="Aken S.V."/>
            <person name="Utterback T."/>
            <person name="Reidmuller S."/>
            <person name="Feldblyum T."/>
            <person name="Hsiao J."/>
            <person name="Zismann V."/>
            <person name="Iobst S."/>
            <person name="de Vazeille A.R."/>
            <person name="Buell C.R."/>
            <person name="Ying K."/>
            <person name="Li Y."/>
            <person name="Lu T."/>
            <person name="Huang Y."/>
            <person name="Zhao Q."/>
            <person name="Feng Q."/>
            <person name="Zhang L."/>
            <person name="Zhu J."/>
            <person name="Weng Q."/>
            <person name="Mu J."/>
            <person name="Lu Y."/>
            <person name="Fan D."/>
            <person name="Liu Y."/>
            <person name="Guan J."/>
            <person name="Zhang Y."/>
            <person name="Yu S."/>
            <person name="Liu X."/>
            <person name="Zhang Y."/>
            <person name="Hong G."/>
            <person name="Han B."/>
            <person name="Choisne N."/>
            <person name="Demange N."/>
            <person name="Orjeda G."/>
            <person name="Samain S."/>
            <person name="Cattolico L."/>
            <person name="Pelletier E."/>
            <person name="Couloux A."/>
            <person name="Segurens B."/>
            <person name="Wincker P."/>
            <person name="D'Hont A."/>
            <person name="Scarpelli C."/>
            <person name="Weissenbach J."/>
            <person name="Salanoubat M."/>
            <person name="Quetier F."/>
            <person name="Yu Y."/>
            <person name="Kim H.R."/>
            <person name="Rambo T."/>
            <person name="Currie J."/>
            <person name="Collura K."/>
            <person name="Luo M."/>
            <person name="Yang T."/>
            <person name="Ammiraju J.S.S."/>
            <person name="Engler F."/>
            <person name="Soderlund C."/>
            <person name="Wing R.A."/>
            <person name="Palmer L.E."/>
            <person name="de la Bastide M."/>
            <person name="Spiegel L."/>
            <person name="Nascimento L."/>
            <person name="Zutavern T."/>
            <person name="O'Shaughnessy A."/>
            <person name="Dike S."/>
            <person name="Dedhia N."/>
            <person name="Preston R."/>
            <person name="Balija V."/>
            <person name="McCombie W.R."/>
            <person name="Chow T."/>
            <person name="Chen H."/>
            <person name="Chung M."/>
            <person name="Chen C."/>
            <person name="Shaw J."/>
            <person name="Wu H."/>
            <person name="Hsiao K."/>
            <person name="Chao Y."/>
            <person name="Chu M."/>
            <person name="Cheng C."/>
            <person name="Hour A."/>
            <person name="Lee P."/>
            <person name="Lin S."/>
            <person name="Lin Y."/>
            <person name="Liou J."/>
            <person name="Liu S."/>
            <person name="Hsing Y."/>
            <person name="Raghuvanshi S."/>
            <person name="Mohanty A."/>
            <person name="Bharti A.K."/>
            <person name="Gaur A."/>
            <person name="Gupta V."/>
            <person name="Kumar D."/>
            <person name="Ravi V."/>
            <person name="Vij S."/>
            <person name="Kapur A."/>
            <person name="Khurana P."/>
            <person name="Khurana P."/>
            <person name="Khurana J.P."/>
            <person name="Tyagi A.K."/>
            <person name="Gaikwad K."/>
            <person name="Singh A."/>
            <person name="Dalal V."/>
            <person name="Srivastava S."/>
            <person name="Dixit A."/>
            <person name="Pal A.K."/>
            <person name="Ghazi I.A."/>
            <person name="Yadav M."/>
            <person name="Pandit A."/>
            <person name="Bhargava A."/>
            <person name="Sureshbabu K."/>
            <person name="Batra K."/>
            <person name="Sharma T.R."/>
            <person name="Mohapatra T."/>
            <person name="Singh N.K."/>
            <person name="Messing J."/>
            <person name="Nelson A.B."/>
            <person name="Fuks G."/>
            <person name="Kavchok S."/>
            <person name="Keizer G."/>
            <person name="Linton E."/>
            <person name="Llaca V."/>
            <person name="Song R."/>
            <person name="Tanyolac B."/>
            <person name="Young S."/>
            <person name="Ho-Il K."/>
            <person name="Hahn J.H."/>
            <person name="Sangsakoo G."/>
            <person name="Vanavichit A."/>
            <person name="de Mattos Luiz.A.T."/>
            <person name="Zimmer P.D."/>
            <person name="Malone G."/>
            <person name="Dellagostin O."/>
            <person name="de Oliveira A.C."/>
            <person name="Bevan M."/>
            <person name="Bancroft I."/>
            <person name="Minx P."/>
            <person name="Cordum H."/>
            <person name="Wilson R."/>
            <person name="Cheng Z."/>
            <person name="Jin W."/>
            <person name="Jiang J."/>
            <person name="Leong S.A."/>
            <person name="Iwama H."/>
            <person name="Gojobori T."/>
            <person name="Itoh T."/>
            <person name="Niimura Y."/>
            <person name="Fujii Y."/>
            <person name="Habara T."/>
            <person name="Sakai H."/>
            <person name="Sato Y."/>
            <person name="Wilson G."/>
            <person name="Kumar K."/>
            <person name="McCouch S."/>
            <person name="Juretic N."/>
            <person name="Hoen D."/>
            <person name="Wright S."/>
            <person name="Bruskiewich R."/>
            <person name="Bureau T."/>
            <person name="Miyao A."/>
            <person name="Hirochika H."/>
            <person name="Nishikawa T."/>
            <person name="Kadowaki K."/>
            <person name="Sugiura M."/>
            <person name="Burr B."/>
            <person name="Sasaki T."/>
        </authorList>
    </citation>
    <scope>NUCLEOTIDE SEQUENCE [LARGE SCALE GENOMIC DNA]</scope>
    <source>
        <strain evidence="2">cv. Nipponbare</strain>
    </source>
</reference>
<gene>
    <name evidence="1" type="ordered locus">Os12g0635750</name>
    <name evidence="1" type="ORF">OSNPB_120635750</name>
</gene>